<dbReference type="Proteomes" id="UP000007129">
    <property type="component" value="Unassembled WGS sequence"/>
</dbReference>
<proteinExistence type="predicted"/>
<accession>K2S6S9</accession>
<reference evidence="5 6" key="1">
    <citation type="journal article" date="2012" name="BMC Genomics">
        <title>Tools to kill: Genome of one of the most destructive plant pathogenic fungi Macrophomina phaseolina.</title>
        <authorList>
            <person name="Islam M.S."/>
            <person name="Haque M.S."/>
            <person name="Islam M.M."/>
            <person name="Emdad E.M."/>
            <person name="Halim A."/>
            <person name="Hossen Q.M.M."/>
            <person name="Hossain M.Z."/>
            <person name="Ahmed B."/>
            <person name="Rahim S."/>
            <person name="Rahman M.S."/>
            <person name="Alam M.M."/>
            <person name="Hou S."/>
            <person name="Wan X."/>
            <person name="Saito J.A."/>
            <person name="Alam M."/>
        </authorList>
    </citation>
    <scope>NUCLEOTIDE SEQUENCE [LARGE SCALE GENOMIC DNA]</scope>
    <source>
        <strain evidence="5 6">MS6</strain>
    </source>
</reference>
<dbReference type="eggNOG" id="ENOG502SHBT">
    <property type="taxonomic scope" value="Eukaryota"/>
</dbReference>
<gene>
    <name evidence="5" type="ORF">MPH_02129</name>
</gene>
<evidence type="ECO:0000313" key="6">
    <source>
        <dbReference type="Proteomes" id="UP000007129"/>
    </source>
</evidence>
<sequence>MFISAPRLLLAATAIFLPAQSTPIAQPSDVQARAPATFAHPGVLVSGAQLDFVAGQVAASAEPWSSAYKDMKAHSLASLTRKPSPVATVECGPTSTPNIGCTAERQDALAAYAMALAWVVEKKTEYAKKAIEYMDAWSGVIKAHTTGWSGAAWARAAEIIRYTDAGWSQTSITKFEKMLREVYLPVVAKGSNSNGNWELVMLEAAIGISVFLEDKAAYDAAMTKFLGRVPAYVYLLSDGSYPKAAPGSGLDTKDKIIKYWQGQSTFQANGIAQETCRDLTHTGYGISSISHVAETARIQGTDLYSGDVGERLRYALGFHAQFEEGTAVPGWLCGGSLKDHLGPSTFSTM</sequence>
<dbReference type="EMBL" id="AHHD01000083">
    <property type="protein sequence ID" value="EKG20602.1"/>
    <property type="molecule type" value="Genomic_DNA"/>
</dbReference>
<feature type="domain" description="Alginate lyase" evidence="4">
    <location>
        <begin position="106"/>
        <end position="322"/>
    </location>
</feature>
<organism evidence="5 6">
    <name type="scientific">Macrophomina phaseolina (strain MS6)</name>
    <name type="common">Charcoal rot fungus</name>
    <dbReference type="NCBI Taxonomy" id="1126212"/>
    <lineage>
        <taxon>Eukaryota</taxon>
        <taxon>Fungi</taxon>
        <taxon>Dikarya</taxon>
        <taxon>Ascomycota</taxon>
        <taxon>Pezizomycotina</taxon>
        <taxon>Dothideomycetes</taxon>
        <taxon>Dothideomycetes incertae sedis</taxon>
        <taxon>Botryosphaeriales</taxon>
        <taxon>Botryosphaeriaceae</taxon>
        <taxon>Macrophomina</taxon>
    </lineage>
</organism>
<dbReference type="InParanoid" id="K2S6S9"/>
<dbReference type="VEuPathDB" id="FungiDB:MPH_02129"/>
<evidence type="ECO:0000259" key="4">
    <source>
        <dbReference type="Pfam" id="PF05426"/>
    </source>
</evidence>
<feature type="signal peptide" evidence="3">
    <location>
        <begin position="1"/>
        <end position="21"/>
    </location>
</feature>
<name>K2S6S9_MACPH</name>
<evidence type="ECO:0000256" key="3">
    <source>
        <dbReference type="SAM" id="SignalP"/>
    </source>
</evidence>
<evidence type="ECO:0000256" key="1">
    <source>
        <dbReference type="ARBA" id="ARBA00022729"/>
    </source>
</evidence>
<dbReference type="InterPro" id="IPR008929">
    <property type="entry name" value="Chondroitin_lyas"/>
</dbReference>
<dbReference type="InterPro" id="IPR008397">
    <property type="entry name" value="Alginate_lyase_dom"/>
</dbReference>
<dbReference type="SUPFAM" id="SSF48230">
    <property type="entry name" value="Chondroitin AC/alginate lyase"/>
    <property type="match status" value="1"/>
</dbReference>
<feature type="chain" id="PRO_5003867361" description="Alginate lyase domain-containing protein" evidence="3">
    <location>
        <begin position="22"/>
        <end position="349"/>
    </location>
</feature>
<dbReference type="OrthoDB" id="5302720at2759"/>
<dbReference type="AlphaFoldDB" id="K2S6S9"/>
<evidence type="ECO:0000313" key="5">
    <source>
        <dbReference type="EMBL" id="EKG20602.1"/>
    </source>
</evidence>
<comment type="caution">
    <text evidence="5">The sequence shown here is derived from an EMBL/GenBank/DDBJ whole genome shotgun (WGS) entry which is preliminary data.</text>
</comment>
<keyword evidence="2" id="KW-0456">Lyase</keyword>
<dbReference type="Gene3D" id="1.50.10.100">
    <property type="entry name" value="Chondroitin AC/alginate lyase"/>
    <property type="match status" value="1"/>
</dbReference>
<dbReference type="Pfam" id="PF05426">
    <property type="entry name" value="Alginate_lyase"/>
    <property type="match status" value="1"/>
</dbReference>
<protein>
    <recommendedName>
        <fullName evidence="4">Alginate lyase domain-containing protein</fullName>
    </recommendedName>
</protein>
<keyword evidence="1 3" id="KW-0732">Signal</keyword>
<dbReference type="GO" id="GO:0042597">
    <property type="term" value="C:periplasmic space"/>
    <property type="evidence" value="ECO:0007669"/>
    <property type="project" value="InterPro"/>
</dbReference>
<dbReference type="HOGENOM" id="CLU_038125_3_0_1"/>
<dbReference type="STRING" id="1126212.K2S6S9"/>
<dbReference type="GO" id="GO:0016829">
    <property type="term" value="F:lyase activity"/>
    <property type="evidence" value="ECO:0007669"/>
    <property type="project" value="UniProtKB-KW"/>
</dbReference>
<evidence type="ECO:0000256" key="2">
    <source>
        <dbReference type="ARBA" id="ARBA00023239"/>
    </source>
</evidence>